<evidence type="ECO:0000259" key="6">
    <source>
        <dbReference type="SMART" id="SM00862"/>
    </source>
</evidence>
<gene>
    <name evidence="8" type="ORF">K1X13_14720</name>
</gene>
<evidence type="ECO:0000256" key="2">
    <source>
        <dbReference type="ARBA" id="ARBA00023015"/>
    </source>
</evidence>
<evidence type="ECO:0000313" key="8">
    <source>
        <dbReference type="EMBL" id="MBY9076086.1"/>
    </source>
</evidence>
<evidence type="ECO:0000256" key="5">
    <source>
        <dbReference type="SAM" id="MobiDB-lite"/>
    </source>
</evidence>
<dbReference type="Pfam" id="PF00486">
    <property type="entry name" value="Trans_reg_C"/>
    <property type="match status" value="1"/>
</dbReference>
<organism evidence="8 9">
    <name type="scientific">Nocardioides jiangsuensis</name>
    <dbReference type="NCBI Taxonomy" id="2866161"/>
    <lineage>
        <taxon>Bacteria</taxon>
        <taxon>Bacillati</taxon>
        <taxon>Actinomycetota</taxon>
        <taxon>Actinomycetes</taxon>
        <taxon>Propionibacteriales</taxon>
        <taxon>Nocardioidaceae</taxon>
        <taxon>Nocardioides</taxon>
    </lineage>
</organism>
<dbReference type="RefSeq" id="WP_221025770.1">
    <property type="nucleotide sequence ID" value="NZ_JAIEZQ010000002.1"/>
</dbReference>
<dbReference type="EMBL" id="JAIEZQ010000002">
    <property type="protein sequence ID" value="MBY9076086.1"/>
    <property type="molecule type" value="Genomic_DNA"/>
</dbReference>
<dbReference type="Gene3D" id="3.40.50.1820">
    <property type="entry name" value="alpha/beta hydrolase"/>
    <property type="match status" value="1"/>
</dbReference>
<keyword evidence="2" id="KW-0805">Transcription regulation</keyword>
<feature type="domain" description="Bacterial transcriptional activator" evidence="7">
    <location>
        <begin position="117"/>
        <end position="258"/>
    </location>
</feature>
<dbReference type="Pfam" id="PF03704">
    <property type="entry name" value="BTAD"/>
    <property type="match status" value="1"/>
</dbReference>
<comment type="similarity">
    <text evidence="1">Belongs to the AfsR/DnrI/RedD regulatory family.</text>
</comment>
<feature type="domain" description="OmpR/PhoB-type" evidence="6">
    <location>
        <begin position="34"/>
        <end position="110"/>
    </location>
</feature>
<feature type="region of interest" description="Disordered" evidence="5">
    <location>
        <begin position="1"/>
        <end position="42"/>
    </location>
</feature>
<feature type="region of interest" description="Disordered" evidence="5">
    <location>
        <begin position="261"/>
        <end position="286"/>
    </location>
</feature>
<dbReference type="InterPro" id="IPR001867">
    <property type="entry name" value="OmpR/PhoB-type_DNA-bd"/>
</dbReference>
<keyword evidence="3" id="KW-0238">DNA-binding</keyword>
<evidence type="ECO:0000313" key="9">
    <source>
        <dbReference type="Proteomes" id="UP000754710"/>
    </source>
</evidence>
<dbReference type="InterPro" id="IPR011990">
    <property type="entry name" value="TPR-like_helical_dom_sf"/>
</dbReference>
<dbReference type="SUPFAM" id="SSF53474">
    <property type="entry name" value="alpha/beta-Hydrolases"/>
    <property type="match status" value="1"/>
</dbReference>
<dbReference type="SUPFAM" id="SSF48452">
    <property type="entry name" value="TPR-like"/>
    <property type="match status" value="1"/>
</dbReference>
<dbReference type="Proteomes" id="UP000754710">
    <property type="component" value="Unassembled WGS sequence"/>
</dbReference>
<protein>
    <submittedName>
        <fullName evidence="8">Winged helix-turn-helix domain-containing protein</fullName>
    </submittedName>
</protein>
<name>A0ABS7RM69_9ACTN</name>
<reference evidence="8 9" key="1">
    <citation type="submission" date="2021-08" db="EMBL/GenBank/DDBJ databases">
        <title>Nocardioides bacterium WL0053 sp. nov., isolated from the sediment.</title>
        <authorList>
            <person name="Wang L."/>
            <person name="Zhang D."/>
            <person name="Zhang A."/>
        </authorList>
    </citation>
    <scope>NUCLEOTIDE SEQUENCE [LARGE SCALE GENOMIC DNA]</scope>
    <source>
        <strain evidence="8 9">WL0053</strain>
    </source>
</reference>
<evidence type="ECO:0000256" key="1">
    <source>
        <dbReference type="ARBA" id="ARBA00005820"/>
    </source>
</evidence>
<dbReference type="InterPro" id="IPR029058">
    <property type="entry name" value="AB_hydrolase_fold"/>
</dbReference>
<dbReference type="CDD" id="cd15831">
    <property type="entry name" value="BTAD"/>
    <property type="match status" value="1"/>
</dbReference>
<evidence type="ECO:0000256" key="3">
    <source>
        <dbReference type="ARBA" id="ARBA00023125"/>
    </source>
</evidence>
<keyword evidence="4" id="KW-0804">Transcription</keyword>
<dbReference type="SMART" id="SM00862">
    <property type="entry name" value="Trans_reg_C"/>
    <property type="match status" value="1"/>
</dbReference>
<dbReference type="Gene3D" id="1.25.40.10">
    <property type="entry name" value="Tetratricopeptide repeat domain"/>
    <property type="match status" value="1"/>
</dbReference>
<proteinExistence type="inferred from homology"/>
<comment type="caution">
    <text evidence="8">The sequence shown here is derived from an EMBL/GenBank/DDBJ whole genome shotgun (WGS) entry which is preliminary data.</text>
</comment>
<dbReference type="InterPro" id="IPR016032">
    <property type="entry name" value="Sig_transdc_resp-reg_C-effctor"/>
</dbReference>
<dbReference type="InterPro" id="IPR005158">
    <property type="entry name" value="BTAD"/>
</dbReference>
<evidence type="ECO:0000259" key="7">
    <source>
        <dbReference type="SMART" id="SM01043"/>
    </source>
</evidence>
<dbReference type="PANTHER" id="PTHR35807:SF1">
    <property type="entry name" value="TRANSCRIPTIONAL REGULATOR REDD"/>
    <property type="match status" value="1"/>
</dbReference>
<accession>A0ABS7RM69</accession>
<feature type="compositionally biased region" description="Basic residues" evidence="5">
    <location>
        <begin position="30"/>
        <end position="40"/>
    </location>
</feature>
<dbReference type="Gene3D" id="1.10.10.10">
    <property type="entry name" value="Winged helix-like DNA-binding domain superfamily/Winged helix DNA-binding domain"/>
    <property type="match status" value="1"/>
</dbReference>
<dbReference type="InterPro" id="IPR036388">
    <property type="entry name" value="WH-like_DNA-bd_sf"/>
</dbReference>
<dbReference type="PANTHER" id="PTHR35807">
    <property type="entry name" value="TRANSCRIPTIONAL REGULATOR REDD-RELATED"/>
    <property type="match status" value="1"/>
</dbReference>
<dbReference type="SUPFAM" id="SSF46894">
    <property type="entry name" value="C-terminal effector domain of the bipartite response regulators"/>
    <property type="match status" value="1"/>
</dbReference>
<dbReference type="InterPro" id="IPR051677">
    <property type="entry name" value="AfsR-DnrI-RedD_regulator"/>
</dbReference>
<dbReference type="SMART" id="SM01043">
    <property type="entry name" value="BTAD"/>
    <property type="match status" value="1"/>
</dbReference>
<feature type="compositionally biased region" description="Basic residues" evidence="5">
    <location>
        <begin position="1"/>
        <end position="15"/>
    </location>
</feature>
<keyword evidence="9" id="KW-1185">Reference proteome</keyword>
<sequence length="558" mass="59782">MGRHARHRLRRRHTGRGGTIRAGSCTGGSRARRERRHRRLASPQPALLAALAARANEVVSTDRLVDLLWGDDLPAKPEASLHSAVFKLRGNLRAAGGREVLLTRDHGYQLALLPGDLDAERFTGLVREARDQPPEQAAATLVQALGLWRGSAYAGFADTEVAYLAALGLEEARRTAVERLGQALLACGRAGEVIPVLEPFVAEHPLREGARGILMRALHVAGRTAEALDQYQGYRRHLGEELGLEPSPAMRALQVELLRQPAVPPPAGRGGQHPETVPPEPVRPRGLPGLQVRYLRTDAGNVLAYGTTGTGPPLVVLLGWVSSLDVLASGRDPRSSVLERLAGKVSLTLYDRAGTGLSPGPVADYGMEASVEELAEVVRAVGSPVSLLAMSAAGPVAVALAARRPGWVTSLVLFGTFADGPGTFTDKSLRDMVVEIARSHWGLGSKMLADLYRPGSSDEAAWHLARVFRDSASPEVAAEYLAAMFDYDVTGLLPSVRAPALVLHYRGDRLIPFHGGQDLVAGLPHATLVPLDGRSHLPDAADLDQVERAVVDHLHRHT</sequence>
<evidence type="ECO:0000256" key="4">
    <source>
        <dbReference type="ARBA" id="ARBA00023163"/>
    </source>
</evidence>